<evidence type="ECO:0000256" key="6">
    <source>
        <dbReference type="ARBA" id="ARBA00022989"/>
    </source>
</evidence>
<dbReference type="InterPro" id="IPR055348">
    <property type="entry name" value="DctQ"/>
</dbReference>
<dbReference type="GO" id="GO:0022857">
    <property type="term" value="F:transmembrane transporter activity"/>
    <property type="evidence" value="ECO:0007669"/>
    <property type="project" value="TreeGrafter"/>
</dbReference>
<evidence type="ECO:0000256" key="5">
    <source>
        <dbReference type="ARBA" id="ARBA00022692"/>
    </source>
</evidence>
<dbReference type="Pfam" id="PF04290">
    <property type="entry name" value="DctQ"/>
    <property type="match status" value="1"/>
</dbReference>
<gene>
    <name evidence="12" type="ORF">HMPREF0860_2077</name>
    <name evidence="11" type="ORF">HMPREF1325_0675</name>
</gene>
<evidence type="ECO:0000256" key="3">
    <source>
        <dbReference type="ARBA" id="ARBA00022475"/>
    </source>
</evidence>
<evidence type="ECO:0000313" key="12">
    <source>
        <dbReference type="EMBL" id="ERK03418.1"/>
    </source>
</evidence>
<evidence type="ECO:0000256" key="7">
    <source>
        <dbReference type="ARBA" id="ARBA00023136"/>
    </source>
</evidence>
<feature type="transmembrane region" description="Helical" evidence="9">
    <location>
        <begin position="128"/>
        <end position="154"/>
    </location>
</feature>
<dbReference type="RefSeq" id="WP_021331140.1">
    <property type="nucleotide sequence ID" value="NZ_AUZJ01000055.1"/>
</dbReference>
<comment type="similarity">
    <text evidence="8">Belongs to the TRAP transporter small permease family.</text>
</comment>
<proteinExistence type="inferred from homology"/>
<dbReference type="PATRIC" id="fig|1125725.3.peg.2168"/>
<evidence type="ECO:0000313" key="11">
    <source>
        <dbReference type="EMBL" id="ERF59863.1"/>
    </source>
</evidence>
<comment type="caution">
    <text evidence="11">The sequence shown here is derived from an EMBL/GenBank/DDBJ whole genome shotgun (WGS) entry which is preliminary data.</text>
</comment>
<keyword evidence="14" id="KW-1185">Reference proteome</keyword>
<feature type="transmembrane region" description="Helical" evidence="9">
    <location>
        <begin position="48"/>
        <end position="66"/>
    </location>
</feature>
<evidence type="ECO:0000256" key="9">
    <source>
        <dbReference type="SAM" id="Phobius"/>
    </source>
</evidence>
<dbReference type="EMBL" id="AVQI01000033">
    <property type="protein sequence ID" value="ERK03418.1"/>
    <property type="molecule type" value="Genomic_DNA"/>
</dbReference>
<evidence type="ECO:0000256" key="4">
    <source>
        <dbReference type="ARBA" id="ARBA00022519"/>
    </source>
</evidence>
<organism evidence="11 13">
    <name type="scientific">Treponema socranskii subsp. socranskii VPI DR56BR1116 = ATCC 35536</name>
    <dbReference type="NCBI Taxonomy" id="1125725"/>
    <lineage>
        <taxon>Bacteria</taxon>
        <taxon>Pseudomonadati</taxon>
        <taxon>Spirochaetota</taxon>
        <taxon>Spirochaetia</taxon>
        <taxon>Spirochaetales</taxon>
        <taxon>Treponemataceae</taxon>
        <taxon>Treponema</taxon>
    </lineage>
</organism>
<accession>U2LG15</accession>
<dbReference type="EMBL" id="AUZJ01000055">
    <property type="protein sequence ID" value="ERF59863.1"/>
    <property type="molecule type" value="Genomic_DNA"/>
</dbReference>
<dbReference type="OrthoDB" id="5454104at2"/>
<reference evidence="13 14" key="1">
    <citation type="submission" date="2013-08" db="EMBL/GenBank/DDBJ databases">
        <authorList>
            <person name="Durkin A.S."/>
            <person name="Haft D.R."/>
            <person name="McCorrison J."/>
            <person name="Torralba M."/>
            <person name="Gillis M."/>
            <person name="Haft D.H."/>
            <person name="Methe B."/>
            <person name="Sutton G."/>
            <person name="Nelson K.E."/>
        </authorList>
    </citation>
    <scope>NUCLEOTIDE SEQUENCE [LARGE SCALE GENOMIC DNA]</scope>
    <source>
        <strain evidence="12 14">ATCC 35536</strain>
        <strain evidence="11 13">VPI DR56BR1116</strain>
    </source>
</reference>
<dbReference type="PANTHER" id="PTHR35011">
    <property type="entry name" value="2,3-DIKETO-L-GULONATE TRAP TRANSPORTER SMALL PERMEASE PROTEIN YIAM"/>
    <property type="match status" value="1"/>
</dbReference>
<sequence length="165" mass="18769">MNKTPILKIEKCFKLFLGGIVFFWILLENFAIFSRYVLKLSFAWSEEIFVLLFIWIIFIGVALASFDDKHIEISILTDALKGRKKLVLKVIQNFLMIVFIGVLCLQSYSICRLQISTGQQSAILNLPVWITTLSLVLGATAWLAIVIAKTVMLIKQLTDKEAKRA</sequence>
<dbReference type="STRING" id="1125725.HMPREF1325_0675"/>
<dbReference type="GO" id="GO:0015740">
    <property type="term" value="P:C4-dicarboxylate transport"/>
    <property type="evidence" value="ECO:0007669"/>
    <property type="project" value="TreeGrafter"/>
</dbReference>
<evidence type="ECO:0000256" key="8">
    <source>
        <dbReference type="ARBA" id="ARBA00038436"/>
    </source>
</evidence>
<keyword evidence="5 9" id="KW-0812">Transmembrane</keyword>
<keyword evidence="6 9" id="KW-1133">Transmembrane helix</keyword>
<dbReference type="Proteomes" id="UP000016412">
    <property type="component" value="Unassembled WGS sequence"/>
</dbReference>
<feature type="transmembrane region" description="Helical" evidence="9">
    <location>
        <begin position="86"/>
        <end position="108"/>
    </location>
</feature>
<dbReference type="Proteomes" id="UP000016646">
    <property type="component" value="Unassembled WGS sequence"/>
</dbReference>
<evidence type="ECO:0000256" key="1">
    <source>
        <dbReference type="ARBA" id="ARBA00004429"/>
    </source>
</evidence>
<feature type="domain" description="Tripartite ATP-independent periplasmic transporters DctQ component" evidence="10">
    <location>
        <begin position="30"/>
        <end position="153"/>
    </location>
</feature>
<dbReference type="eggNOG" id="COG3090">
    <property type="taxonomic scope" value="Bacteria"/>
</dbReference>
<protein>
    <submittedName>
        <fullName evidence="11">TRAP transporter, DctQ-like membrane protein</fullName>
    </submittedName>
</protein>
<evidence type="ECO:0000313" key="14">
    <source>
        <dbReference type="Proteomes" id="UP000016646"/>
    </source>
</evidence>
<comment type="subcellular location">
    <subcellularLocation>
        <location evidence="1">Cell inner membrane</location>
        <topology evidence="1">Multi-pass membrane protein</topology>
    </subcellularLocation>
</comment>
<evidence type="ECO:0000313" key="13">
    <source>
        <dbReference type="Proteomes" id="UP000016412"/>
    </source>
</evidence>
<keyword evidence="4" id="KW-0997">Cell inner membrane</keyword>
<feature type="transmembrane region" description="Helical" evidence="9">
    <location>
        <begin position="12"/>
        <end position="36"/>
    </location>
</feature>
<dbReference type="PANTHER" id="PTHR35011:SF2">
    <property type="entry name" value="2,3-DIKETO-L-GULONATE TRAP TRANSPORTER SMALL PERMEASE PROTEIN YIAM"/>
    <property type="match status" value="1"/>
</dbReference>
<keyword evidence="2" id="KW-0813">Transport</keyword>
<dbReference type="GO" id="GO:0005886">
    <property type="term" value="C:plasma membrane"/>
    <property type="evidence" value="ECO:0007669"/>
    <property type="project" value="UniProtKB-SubCell"/>
</dbReference>
<keyword evidence="3" id="KW-1003">Cell membrane</keyword>
<dbReference type="InterPro" id="IPR007387">
    <property type="entry name" value="TRAP_DctQ"/>
</dbReference>
<evidence type="ECO:0000256" key="2">
    <source>
        <dbReference type="ARBA" id="ARBA00022448"/>
    </source>
</evidence>
<dbReference type="AlphaFoldDB" id="U2LG15"/>
<evidence type="ECO:0000259" key="10">
    <source>
        <dbReference type="Pfam" id="PF04290"/>
    </source>
</evidence>
<name>U2LG15_TRESO</name>
<keyword evidence="7 9" id="KW-0472">Membrane</keyword>